<dbReference type="EMBL" id="UINC01088042">
    <property type="protein sequence ID" value="SVC37926.1"/>
    <property type="molecule type" value="Genomic_DNA"/>
</dbReference>
<comment type="cofactor">
    <cofactor evidence="1">
        <name>Zn(2+)</name>
        <dbReference type="ChEBI" id="CHEBI:29105"/>
    </cofactor>
</comment>
<gene>
    <name evidence="3" type="ORF">METZ01_LOCUS290780</name>
</gene>
<dbReference type="PANTHER" id="PTHR12756">
    <property type="entry name" value="CYTOSOLIC CARBOXYPEPTIDASE"/>
    <property type="match status" value="1"/>
</dbReference>
<feature type="domain" description="Peptidase M14" evidence="2">
    <location>
        <begin position="43"/>
        <end position="286"/>
    </location>
</feature>
<dbReference type="PANTHER" id="PTHR12756:SF11">
    <property type="entry name" value="CYTOSOLIC CARBOXYPEPTIDASE 1"/>
    <property type="match status" value="1"/>
</dbReference>
<evidence type="ECO:0000259" key="2">
    <source>
        <dbReference type="PROSITE" id="PS52035"/>
    </source>
</evidence>
<dbReference type="GO" id="GO:0008270">
    <property type="term" value="F:zinc ion binding"/>
    <property type="evidence" value="ECO:0007669"/>
    <property type="project" value="InterPro"/>
</dbReference>
<dbReference type="AlphaFoldDB" id="A0A382LMY5"/>
<evidence type="ECO:0000256" key="1">
    <source>
        <dbReference type="ARBA" id="ARBA00001947"/>
    </source>
</evidence>
<dbReference type="InterPro" id="IPR000834">
    <property type="entry name" value="Peptidase_M14"/>
</dbReference>
<reference evidence="3" key="1">
    <citation type="submission" date="2018-05" db="EMBL/GenBank/DDBJ databases">
        <authorList>
            <person name="Lanie J.A."/>
            <person name="Ng W.-L."/>
            <person name="Kazmierczak K.M."/>
            <person name="Andrzejewski T.M."/>
            <person name="Davidsen T.M."/>
            <person name="Wayne K.J."/>
            <person name="Tettelin H."/>
            <person name="Glass J.I."/>
            <person name="Rusch D."/>
            <person name="Podicherti R."/>
            <person name="Tsui H.-C.T."/>
            <person name="Winkler M.E."/>
        </authorList>
    </citation>
    <scope>NUCLEOTIDE SEQUENCE</scope>
</reference>
<name>A0A382LMY5_9ZZZZ</name>
<dbReference type="Pfam" id="PF00246">
    <property type="entry name" value="Peptidase_M14"/>
    <property type="match status" value="1"/>
</dbReference>
<dbReference type="GO" id="GO:0006508">
    <property type="term" value="P:proteolysis"/>
    <property type="evidence" value="ECO:0007669"/>
    <property type="project" value="InterPro"/>
</dbReference>
<dbReference type="InterPro" id="IPR050821">
    <property type="entry name" value="Cytosolic_carboxypeptidase"/>
</dbReference>
<dbReference type="SUPFAM" id="SSF53187">
    <property type="entry name" value="Zn-dependent exopeptidases"/>
    <property type="match status" value="1"/>
</dbReference>
<dbReference type="GO" id="GO:0004181">
    <property type="term" value="F:metallocarboxypeptidase activity"/>
    <property type="evidence" value="ECO:0007669"/>
    <property type="project" value="InterPro"/>
</dbReference>
<protein>
    <recommendedName>
        <fullName evidence="2">Peptidase M14 domain-containing protein</fullName>
    </recommendedName>
</protein>
<feature type="non-terminal residue" evidence="3">
    <location>
        <position position="286"/>
    </location>
</feature>
<dbReference type="PROSITE" id="PS52035">
    <property type="entry name" value="PEPTIDASE_M14"/>
    <property type="match status" value="1"/>
</dbReference>
<organism evidence="3">
    <name type="scientific">marine metagenome</name>
    <dbReference type="NCBI Taxonomy" id="408172"/>
    <lineage>
        <taxon>unclassified sequences</taxon>
        <taxon>metagenomes</taxon>
        <taxon>ecological metagenomes</taxon>
    </lineage>
</organism>
<accession>A0A382LMY5</accession>
<proteinExistence type="predicted"/>
<evidence type="ECO:0000313" key="3">
    <source>
        <dbReference type="EMBL" id="SVC37926.1"/>
    </source>
</evidence>
<sequence length="286" mass="32850">MKRSRIKVILANLVFSTIMYSQVESVDKCGYTYGDQPNHFLTRTATWGYGYDSLLVDLDRWAESQFVSIDSLGASIQNRAIWELTIADNPQSSSNHRIYIHARTHPGEEESFWVTNEIINFLISDTPLAAFIRNNCIFHIIPMYNPDGVELGYSRENANGVDIESGWDDIPLELEVAVLKNRFTELTSLVSNPIEVALNMHSSYSCKRYFVYHDEVGTSENYTILEQQFISGVQSFFVNGFENWDYFVSWTSGTPDQYPESWWWMNHGENVMALTYEDMNCEAAGN</sequence>
<dbReference type="Gene3D" id="3.40.630.10">
    <property type="entry name" value="Zn peptidases"/>
    <property type="match status" value="1"/>
</dbReference>